<dbReference type="Proteomes" id="UP000199069">
    <property type="component" value="Unassembled WGS sequence"/>
</dbReference>
<comment type="subcellular location">
    <subcellularLocation>
        <location evidence="1">Nucleus</location>
    </subcellularLocation>
</comment>
<dbReference type="SUPFAM" id="SSF89550">
    <property type="entry name" value="PHP domain-like"/>
    <property type="match status" value="1"/>
</dbReference>
<reference evidence="6 8" key="2">
    <citation type="journal article" date="2018" name="Elife">
        <title>Functional genomics of lipid metabolism in the oleaginous yeast Rhodosporidium toruloides.</title>
        <authorList>
            <person name="Coradetti S.T."/>
            <person name="Pinel D."/>
            <person name="Geiselman G."/>
            <person name="Ito M."/>
            <person name="Mondo S."/>
            <person name="Reilly M.C."/>
            <person name="Cheng Y.F."/>
            <person name="Bauer S."/>
            <person name="Grigoriev I."/>
            <person name="Gladden J.M."/>
            <person name="Simmons B.A."/>
            <person name="Brem R."/>
            <person name="Arkin A.P."/>
            <person name="Skerker J.M."/>
        </authorList>
    </citation>
    <scope>NUCLEOTIDE SEQUENCE [LARGE SCALE GENOMIC DNA]</scope>
    <source>
        <strain evidence="6 8">NBRC 0880</strain>
    </source>
</reference>
<gene>
    <name evidence="5" type="primary">FGENESH: predicted gene_10.175</name>
    <name evidence="6" type="ORF">AAT19DRAFT_9505</name>
    <name evidence="5" type="ORF">BN2166_0053380</name>
</gene>
<reference evidence="5 7" key="1">
    <citation type="submission" date="2015-07" db="EMBL/GenBank/DDBJ databases">
        <authorList>
            <person name="Cajimat M.N.B."/>
            <person name="Milazzo M.L."/>
            <person name="Fulhorst C.F."/>
        </authorList>
    </citation>
    <scope>NUCLEOTIDE SEQUENCE [LARGE SCALE GENOMIC DNA]</scope>
    <source>
        <strain evidence="5">Single colony</strain>
    </source>
</reference>
<dbReference type="PANTHER" id="PTHR13031">
    <property type="entry name" value="RIBONUCLEASE P SUBUNIT P30"/>
    <property type="match status" value="1"/>
</dbReference>
<dbReference type="AlphaFoldDB" id="A0A0K3CLA7"/>
<sequence length="375" mass="39731">MAHGYIDSVAVPLHLPPSAYQPQGGAKGGNKGKAKEVAGASDATTQAYDVVASWTAQEREEMQRKVAMASLLGYSTLLLTISIPPTFDPSLLSFPTPLFPQLDPRTASPGTEGLVMQMWRINVENYGDEAVKGAGQKGWYGFANSTAHLYPPQTTLLSVSPTNLSSFSHVALSISPPTPFAPTLITLDPSISPRLPFPLKRGMISSLARSGVCFELILRGVTRLDQDGEQPGDSGKRRRNWIAGAREVVRATEGKGVVVSSGAVRAGEMRGTEDLINLCSLIGMPPAQAKDALTVNPQRAIMRGLSLRQTYRGVISNPTLTTYSSADSATSTPTPLITVDASAKKRPAPEAASNSTITSGSEGKKAKKKRKEGGS</sequence>
<dbReference type="GO" id="GO:0005655">
    <property type="term" value="C:nucleolar ribonuclease P complex"/>
    <property type="evidence" value="ECO:0007669"/>
    <property type="project" value="TreeGrafter"/>
</dbReference>
<feature type="compositionally biased region" description="Low complexity" evidence="4">
    <location>
        <begin position="320"/>
        <end position="336"/>
    </location>
</feature>
<dbReference type="GO" id="GO:0008033">
    <property type="term" value="P:tRNA processing"/>
    <property type="evidence" value="ECO:0007669"/>
    <property type="project" value="UniProtKB-KW"/>
</dbReference>
<feature type="region of interest" description="Disordered" evidence="4">
    <location>
        <begin position="320"/>
        <end position="375"/>
    </location>
</feature>
<dbReference type="STRING" id="5286.A0A0K3CLA7"/>
<evidence type="ECO:0000313" key="5">
    <source>
        <dbReference type="EMBL" id="CTR09477.1"/>
    </source>
</evidence>
<keyword evidence="7" id="KW-1185">Reference proteome</keyword>
<dbReference type="InterPro" id="IPR016195">
    <property type="entry name" value="Pol/histidinol_Pase-like"/>
</dbReference>
<dbReference type="GO" id="GO:0003723">
    <property type="term" value="F:RNA binding"/>
    <property type="evidence" value="ECO:0007669"/>
    <property type="project" value="TreeGrafter"/>
</dbReference>
<evidence type="ECO:0000256" key="1">
    <source>
        <dbReference type="ARBA" id="ARBA00004123"/>
    </source>
</evidence>
<evidence type="ECO:0000256" key="4">
    <source>
        <dbReference type="SAM" id="MobiDB-lite"/>
    </source>
</evidence>
<dbReference type="EMBL" id="LCTV02000010">
    <property type="protein sequence ID" value="PRQ72166.1"/>
    <property type="molecule type" value="Genomic_DNA"/>
</dbReference>
<feature type="compositionally biased region" description="Basic residues" evidence="4">
    <location>
        <begin position="365"/>
        <end position="375"/>
    </location>
</feature>
<dbReference type="Pfam" id="PF01876">
    <property type="entry name" value="RNase_P_p30"/>
    <property type="match status" value="1"/>
</dbReference>
<dbReference type="OMA" id="ACLTHSL"/>
<evidence type="ECO:0000256" key="2">
    <source>
        <dbReference type="ARBA" id="ARBA00007331"/>
    </source>
</evidence>
<name>A0A0K3CLA7_RHOTO</name>
<proteinExistence type="inferred from homology"/>
<comment type="similarity">
    <text evidence="2">Belongs to the eukaryotic/archaeal RNase P protein component 3 family.</text>
</comment>
<evidence type="ECO:0000313" key="8">
    <source>
        <dbReference type="Proteomes" id="UP000239560"/>
    </source>
</evidence>
<dbReference type="Proteomes" id="UP000239560">
    <property type="component" value="Unassembled WGS sequence"/>
</dbReference>
<evidence type="ECO:0000313" key="6">
    <source>
        <dbReference type="EMBL" id="PRQ72166.1"/>
    </source>
</evidence>
<protein>
    <submittedName>
        <fullName evidence="5">BY PROTMAP: gi|472584252|gb|EMS21858.1| RNase P subunit p30 family protein [Rhodosporidium toruloides NP11] gi|647394423|emb|CDR35652.1| RHTO0S01e04104g1_1 [Rhodosporidium toruloides]</fullName>
    </submittedName>
    <submittedName>
        <fullName evidence="6">RNase P subunit p30-domain containing protein</fullName>
    </submittedName>
</protein>
<organism evidence="5 7">
    <name type="scientific">Rhodotorula toruloides</name>
    <name type="common">Yeast</name>
    <name type="synonym">Rhodosporidium toruloides</name>
    <dbReference type="NCBI Taxonomy" id="5286"/>
    <lineage>
        <taxon>Eukaryota</taxon>
        <taxon>Fungi</taxon>
        <taxon>Dikarya</taxon>
        <taxon>Basidiomycota</taxon>
        <taxon>Pucciniomycotina</taxon>
        <taxon>Microbotryomycetes</taxon>
        <taxon>Sporidiobolales</taxon>
        <taxon>Sporidiobolaceae</taxon>
        <taxon>Rhodotorula</taxon>
    </lineage>
</organism>
<evidence type="ECO:0000256" key="3">
    <source>
        <dbReference type="ARBA" id="ARBA00022694"/>
    </source>
</evidence>
<dbReference type="InterPro" id="IPR002738">
    <property type="entry name" value="RNase_P_p30"/>
</dbReference>
<dbReference type="OrthoDB" id="17948at2759"/>
<dbReference type="Gene3D" id="3.20.20.140">
    <property type="entry name" value="Metal-dependent hydrolases"/>
    <property type="match status" value="1"/>
</dbReference>
<keyword evidence="3" id="KW-0819">tRNA processing</keyword>
<dbReference type="EMBL" id="CWKI01000010">
    <property type="protein sequence ID" value="CTR09477.1"/>
    <property type="molecule type" value="Genomic_DNA"/>
</dbReference>
<evidence type="ECO:0000313" key="7">
    <source>
        <dbReference type="Proteomes" id="UP000199069"/>
    </source>
</evidence>
<accession>A0A0K3CLA7</accession>
<dbReference type="PANTHER" id="PTHR13031:SF0">
    <property type="entry name" value="RIBONUCLEASE P PROTEIN SUBUNIT P30"/>
    <property type="match status" value="1"/>
</dbReference>